<dbReference type="EMBL" id="JACCJB010000002">
    <property type="protein sequence ID" value="KAF6230475.1"/>
    <property type="molecule type" value="Genomic_DNA"/>
</dbReference>
<organism evidence="3 4">
    <name type="scientific">Letharia lupina</name>
    <dbReference type="NCBI Taxonomy" id="560253"/>
    <lineage>
        <taxon>Eukaryota</taxon>
        <taxon>Fungi</taxon>
        <taxon>Dikarya</taxon>
        <taxon>Ascomycota</taxon>
        <taxon>Pezizomycotina</taxon>
        <taxon>Lecanoromycetes</taxon>
        <taxon>OSLEUM clade</taxon>
        <taxon>Lecanoromycetidae</taxon>
        <taxon>Lecanorales</taxon>
        <taxon>Lecanorineae</taxon>
        <taxon>Parmeliaceae</taxon>
        <taxon>Letharia</taxon>
    </lineage>
</organism>
<dbReference type="GO" id="GO:0050660">
    <property type="term" value="F:flavin adenine dinucleotide binding"/>
    <property type="evidence" value="ECO:0007669"/>
    <property type="project" value="InterPro"/>
</dbReference>
<dbReference type="GeneID" id="59333225"/>
<evidence type="ECO:0000313" key="4">
    <source>
        <dbReference type="Proteomes" id="UP000593566"/>
    </source>
</evidence>
<evidence type="ECO:0000259" key="2">
    <source>
        <dbReference type="Pfam" id="PF05199"/>
    </source>
</evidence>
<dbReference type="Pfam" id="PF05199">
    <property type="entry name" value="GMC_oxred_C"/>
    <property type="match status" value="1"/>
</dbReference>
<accession>A0A8H6KZZ6</accession>
<evidence type="ECO:0000313" key="3">
    <source>
        <dbReference type="EMBL" id="KAF6230475.1"/>
    </source>
</evidence>
<keyword evidence="4" id="KW-1185">Reference proteome</keyword>
<dbReference type="RefSeq" id="XP_037157732.1">
    <property type="nucleotide sequence ID" value="XM_037295731.1"/>
</dbReference>
<dbReference type="SUPFAM" id="SSF51905">
    <property type="entry name" value="FAD/NAD(P)-binding domain"/>
    <property type="match status" value="1"/>
</dbReference>
<dbReference type="AlphaFoldDB" id="A0A8H6KZZ6"/>
<gene>
    <name evidence="3" type="ORF">HO133_004819</name>
</gene>
<sequence length="171" mass="18148">MDVLITCLDNVTVGTAEYNVTSDADILAFIQASLTTIYHAAATCKMGSSNDSMAVLDSQARVYGTQNLRVVDASSFPFLPLGHPQSTVYALAEKIAADILGASAPPPGYSMTGYAQDVAQEQTRLQTLTNSSNQVSAQQESGAALNFPSRTSVVVFVALYAVSLTWFTCCF</sequence>
<dbReference type="GO" id="GO:0016614">
    <property type="term" value="F:oxidoreductase activity, acting on CH-OH group of donors"/>
    <property type="evidence" value="ECO:0007669"/>
    <property type="project" value="InterPro"/>
</dbReference>
<evidence type="ECO:0000256" key="1">
    <source>
        <dbReference type="ARBA" id="ARBA00010790"/>
    </source>
</evidence>
<name>A0A8H6KZZ6_9LECA</name>
<proteinExistence type="inferred from homology"/>
<reference evidence="3 4" key="1">
    <citation type="journal article" date="2020" name="Genomics">
        <title>Complete, high-quality genomes from long-read metagenomic sequencing of two wolf lichen thalli reveals enigmatic genome architecture.</title>
        <authorList>
            <person name="McKenzie S.K."/>
            <person name="Walston R.F."/>
            <person name="Allen J.L."/>
        </authorList>
    </citation>
    <scope>NUCLEOTIDE SEQUENCE [LARGE SCALE GENOMIC DNA]</scope>
    <source>
        <strain evidence="3">WasteWater1</strain>
    </source>
</reference>
<dbReference type="InterPro" id="IPR036188">
    <property type="entry name" value="FAD/NAD-bd_sf"/>
</dbReference>
<dbReference type="Gene3D" id="3.50.50.60">
    <property type="entry name" value="FAD/NAD(P)-binding domain"/>
    <property type="match status" value="1"/>
</dbReference>
<feature type="domain" description="Glucose-methanol-choline oxidoreductase C-terminal" evidence="2">
    <location>
        <begin position="15"/>
        <end position="92"/>
    </location>
</feature>
<dbReference type="PANTHER" id="PTHR11552">
    <property type="entry name" value="GLUCOSE-METHANOL-CHOLINE GMC OXIDOREDUCTASE"/>
    <property type="match status" value="1"/>
</dbReference>
<dbReference type="GO" id="GO:0044550">
    <property type="term" value="P:secondary metabolite biosynthetic process"/>
    <property type="evidence" value="ECO:0007669"/>
    <property type="project" value="TreeGrafter"/>
</dbReference>
<dbReference type="InterPro" id="IPR012132">
    <property type="entry name" value="GMC_OxRdtase"/>
</dbReference>
<dbReference type="Proteomes" id="UP000593566">
    <property type="component" value="Unassembled WGS sequence"/>
</dbReference>
<protein>
    <recommendedName>
        <fullName evidence="2">Glucose-methanol-choline oxidoreductase C-terminal domain-containing protein</fullName>
    </recommendedName>
</protein>
<dbReference type="PANTHER" id="PTHR11552:SF138">
    <property type="entry name" value="DEHYDROGENASE PKFF-RELATED"/>
    <property type="match status" value="1"/>
</dbReference>
<comment type="similarity">
    <text evidence="1">Belongs to the GMC oxidoreductase family.</text>
</comment>
<comment type="caution">
    <text evidence="3">The sequence shown here is derived from an EMBL/GenBank/DDBJ whole genome shotgun (WGS) entry which is preliminary data.</text>
</comment>
<dbReference type="Gene3D" id="3.30.560.10">
    <property type="entry name" value="Glucose Oxidase, domain 3"/>
    <property type="match status" value="1"/>
</dbReference>
<dbReference type="InterPro" id="IPR007867">
    <property type="entry name" value="GMC_OxRtase_C"/>
</dbReference>